<proteinExistence type="inferred from homology"/>
<sequence>MADIHTQIRSGVCGDIAVYAEGNARPTGGAGAVAMLIGRDAPLVVEPTRASYFEHQYDFYKPELNSEYPTVDSRLSMTCYLRAVDRCYQSLVQKYERRQNQVFDIATPDYYVFHSPFTKLVRKAFARIHYNDYLLRGDASAAFIEGQPISEDIGTRDPETTYLDRECEKVFLDRSKGLFADKVVPSLLLAKETGNSYTASLYFGLISLLHTTGAKCIPGGTPSVDARVLQMIIFFVTSLF</sequence>
<evidence type="ECO:0000256" key="2">
    <source>
        <dbReference type="ARBA" id="ARBA00022679"/>
    </source>
</evidence>
<dbReference type="GO" id="GO:0004421">
    <property type="term" value="F:hydroxymethylglutaryl-CoA synthase activity"/>
    <property type="evidence" value="ECO:0007669"/>
    <property type="project" value="InterPro"/>
</dbReference>
<dbReference type="EMBL" id="KQ243007">
    <property type="protein sequence ID" value="KNC76669.1"/>
    <property type="molecule type" value="Genomic_DNA"/>
</dbReference>
<dbReference type="InterPro" id="IPR013528">
    <property type="entry name" value="HMG_CoA_synth_N"/>
</dbReference>
<evidence type="ECO:0000313" key="5">
    <source>
        <dbReference type="EMBL" id="KNC76669.1"/>
    </source>
</evidence>
<dbReference type="InterPro" id="IPR013746">
    <property type="entry name" value="HMG_CoA_synt_C_dom"/>
</dbReference>
<evidence type="ECO:0000256" key="1">
    <source>
        <dbReference type="ARBA" id="ARBA00007061"/>
    </source>
</evidence>
<accession>A0A0L0FIR9</accession>
<dbReference type="OrthoDB" id="1269963at2759"/>
<dbReference type="PANTHER" id="PTHR43323:SF2">
    <property type="entry name" value="HYDROXYMETHYLGLUTARYL-COA SYNTHASE"/>
    <property type="match status" value="1"/>
</dbReference>
<dbReference type="Pfam" id="PF08540">
    <property type="entry name" value="HMG_CoA_synt_C"/>
    <property type="match status" value="1"/>
</dbReference>
<dbReference type="RefSeq" id="XP_014150571.1">
    <property type="nucleotide sequence ID" value="XM_014295096.1"/>
</dbReference>
<dbReference type="Proteomes" id="UP000054560">
    <property type="component" value="Unassembled WGS sequence"/>
</dbReference>
<keyword evidence="6" id="KW-1185">Reference proteome</keyword>
<evidence type="ECO:0000313" key="6">
    <source>
        <dbReference type="Proteomes" id="UP000054560"/>
    </source>
</evidence>
<dbReference type="AlphaFoldDB" id="A0A0L0FIR9"/>
<dbReference type="eggNOG" id="KOG1393">
    <property type="taxonomic scope" value="Eukaryota"/>
</dbReference>
<gene>
    <name evidence="5" type="ORF">SARC_10840</name>
</gene>
<evidence type="ECO:0008006" key="7">
    <source>
        <dbReference type="Google" id="ProtNLM"/>
    </source>
</evidence>
<dbReference type="PANTHER" id="PTHR43323">
    <property type="entry name" value="3-HYDROXY-3-METHYLGLUTARYL COENZYME A SYNTHASE"/>
    <property type="match status" value="1"/>
</dbReference>
<dbReference type="GO" id="GO:0010142">
    <property type="term" value="P:farnesyl diphosphate biosynthetic process, mevalonate pathway"/>
    <property type="evidence" value="ECO:0007669"/>
    <property type="project" value="InterPro"/>
</dbReference>
<dbReference type="STRING" id="667725.A0A0L0FIR9"/>
<organism evidence="5 6">
    <name type="scientific">Sphaeroforma arctica JP610</name>
    <dbReference type="NCBI Taxonomy" id="667725"/>
    <lineage>
        <taxon>Eukaryota</taxon>
        <taxon>Ichthyosporea</taxon>
        <taxon>Ichthyophonida</taxon>
        <taxon>Sphaeroforma</taxon>
    </lineage>
</organism>
<reference evidence="5 6" key="1">
    <citation type="submission" date="2011-02" db="EMBL/GenBank/DDBJ databases">
        <title>The Genome Sequence of Sphaeroforma arctica JP610.</title>
        <authorList>
            <consortium name="The Broad Institute Genome Sequencing Platform"/>
            <person name="Russ C."/>
            <person name="Cuomo C."/>
            <person name="Young S.K."/>
            <person name="Zeng Q."/>
            <person name="Gargeya S."/>
            <person name="Alvarado L."/>
            <person name="Berlin A."/>
            <person name="Chapman S.B."/>
            <person name="Chen Z."/>
            <person name="Freedman E."/>
            <person name="Gellesch M."/>
            <person name="Goldberg J."/>
            <person name="Griggs A."/>
            <person name="Gujja S."/>
            <person name="Heilman E."/>
            <person name="Heiman D."/>
            <person name="Howarth C."/>
            <person name="Mehta T."/>
            <person name="Neiman D."/>
            <person name="Pearson M."/>
            <person name="Roberts A."/>
            <person name="Saif S."/>
            <person name="Shea T."/>
            <person name="Shenoy N."/>
            <person name="Sisk P."/>
            <person name="Stolte C."/>
            <person name="Sykes S."/>
            <person name="White J."/>
            <person name="Yandava C."/>
            <person name="Burger G."/>
            <person name="Gray M.W."/>
            <person name="Holland P.W.H."/>
            <person name="King N."/>
            <person name="Lang F.B.F."/>
            <person name="Roger A.J."/>
            <person name="Ruiz-Trillo I."/>
            <person name="Haas B."/>
            <person name="Nusbaum C."/>
            <person name="Birren B."/>
        </authorList>
    </citation>
    <scope>NUCLEOTIDE SEQUENCE [LARGE SCALE GENOMIC DNA]</scope>
    <source>
        <strain evidence="5 6">JP610</strain>
    </source>
</reference>
<feature type="domain" description="Hydroxymethylglutaryl-coenzyme A synthase N-terminal" evidence="3">
    <location>
        <begin position="12"/>
        <end position="42"/>
    </location>
</feature>
<dbReference type="Pfam" id="PF01154">
    <property type="entry name" value="HMG_CoA_synt_N"/>
    <property type="match status" value="1"/>
</dbReference>
<name>A0A0L0FIR9_9EUKA</name>
<keyword evidence="2" id="KW-0808">Transferase</keyword>
<dbReference type="SUPFAM" id="SSF53901">
    <property type="entry name" value="Thiolase-like"/>
    <property type="match status" value="1"/>
</dbReference>
<evidence type="ECO:0000259" key="3">
    <source>
        <dbReference type="Pfam" id="PF01154"/>
    </source>
</evidence>
<dbReference type="InterPro" id="IPR016039">
    <property type="entry name" value="Thiolase-like"/>
</dbReference>
<comment type="similarity">
    <text evidence="1">Belongs to the thiolase-like superfamily. HMG-CoA synthase family.</text>
</comment>
<dbReference type="GO" id="GO:0006084">
    <property type="term" value="P:acetyl-CoA metabolic process"/>
    <property type="evidence" value="ECO:0007669"/>
    <property type="project" value="InterPro"/>
</dbReference>
<dbReference type="GeneID" id="25911344"/>
<feature type="domain" description="Hydroxymethylglutaryl-coenzyme A synthase C-terminal" evidence="4">
    <location>
        <begin position="47"/>
        <end position="219"/>
    </location>
</feature>
<protein>
    <recommendedName>
        <fullName evidence="7">Hydroxymethylglutaryl-coenzyme A synthase C-terminal domain-containing protein</fullName>
    </recommendedName>
</protein>
<dbReference type="Gene3D" id="3.40.47.10">
    <property type="match status" value="1"/>
</dbReference>
<evidence type="ECO:0000259" key="4">
    <source>
        <dbReference type="Pfam" id="PF08540"/>
    </source>
</evidence>